<reference evidence="1" key="1">
    <citation type="submission" date="2014-11" db="EMBL/GenBank/DDBJ databases">
        <authorList>
            <person name="Amaro Gonzalez C."/>
        </authorList>
    </citation>
    <scope>NUCLEOTIDE SEQUENCE</scope>
</reference>
<sequence length="33" mass="3565">MKFTKDTGSVSPFTMSVGTLLASWCPLLVSECQ</sequence>
<dbReference type="AlphaFoldDB" id="A0A0E9SLH8"/>
<organism evidence="1">
    <name type="scientific">Anguilla anguilla</name>
    <name type="common">European freshwater eel</name>
    <name type="synonym">Muraena anguilla</name>
    <dbReference type="NCBI Taxonomy" id="7936"/>
    <lineage>
        <taxon>Eukaryota</taxon>
        <taxon>Metazoa</taxon>
        <taxon>Chordata</taxon>
        <taxon>Craniata</taxon>
        <taxon>Vertebrata</taxon>
        <taxon>Euteleostomi</taxon>
        <taxon>Actinopterygii</taxon>
        <taxon>Neopterygii</taxon>
        <taxon>Teleostei</taxon>
        <taxon>Anguilliformes</taxon>
        <taxon>Anguillidae</taxon>
        <taxon>Anguilla</taxon>
    </lineage>
</organism>
<accession>A0A0E9SLH8</accession>
<reference evidence="1" key="2">
    <citation type="journal article" date="2015" name="Fish Shellfish Immunol.">
        <title>Early steps in the European eel (Anguilla anguilla)-Vibrio vulnificus interaction in the gills: Role of the RtxA13 toxin.</title>
        <authorList>
            <person name="Callol A."/>
            <person name="Pajuelo D."/>
            <person name="Ebbesson L."/>
            <person name="Teles M."/>
            <person name="MacKenzie S."/>
            <person name="Amaro C."/>
        </authorList>
    </citation>
    <scope>NUCLEOTIDE SEQUENCE</scope>
</reference>
<name>A0A0E9SLH8_ANGAN</name>
<dbReference type="EMBL" id="GBXM01066490">
    <property type="protein sequence ID" value="JAH42087.1"/>
    <property type="molecule type" value="Transcribed_RNA"/>
</dbReference>
<protein>
    <submittedName>
        <fullName evidence="1">Uncharacterized protein</fullName>
    </submittedName>
</protein>
<proteinExistence type="predicted"/>
<evidence type="ECO:0000313" key="1">
    <source>
        <dbReference type="EMBL" id="JAH42087.1"/>
    </source>
</evidence>